<protein>
    <recommendedName>
        <fullName evidence="4">TrbC/VIRB2 family protein</fullName>
    </recommendedName>
</protein>
<feature type="transmembrane region" description="Helical" evidence="1">
    <location>
        <begin position="108"/>
        <end position="127"/>
    </location>
</feature>
<accession>A0A1H5YRM3</accession>
<organism evidence="2 3">
    <name type="scientific">Thermomonospora echinospora</name>
    <dbReference type="NCBI Taxonomy" id="1992"/>
    <lineage>
        <taxon>Bacteria</taxon>
        <taxon>Bacillati</taxon>
        <taxon>Actinomycetota</taxon>
        <taxon>Actinomycetes</taxon>
        <taxon>Streptosporangiales</taxon>
        <taxon>Thermomonosporaceae</taxon>
        <taxon>Thermomonospora</taxon>
    </lineage>
</organism>
<sequence>MPTHPSSPRLPGRRRSVGRGRLAGAVCLWSAGVAVSALTVPGIAEAGTRLAEVASLEEVITNLRDVIVGLLVGLATLFATIGGVRYILAGGDPSEVEAAKRTLRYAAIGYGVAMLAPLLVGILQRIVGVK</sequence>
<feature type="transmembrane region" description="Helical" evidence="1">
    <location>
        <begin position="21"/>
        <end position="44"/>
    </location>
</feature>
<dbReference type="Proteomes" id="UP000236723">
    <property type="component" value="Unassembled WGS sequence"/>
</dbReference>
<keyword evidence="1" id="KW-1133">Transmembrane helix</keyword>
<keyword evidence="3" id="KW-1185">Reference proteome</keyword>
<evidence type="ECO:0000313" key="2">
    <source>
        <dbReference type="EMBL" id="SEG26753.1"/>
    </source>
</evidence>
<name>A0A1H5YRM3_9ACTN</name>
<dbReference type="EMBL" id="FNVO01000004">
    <property type="protein sequence ID" value="SEG26753.1"/>
    <property type="molecule type" value="Genomic_DNA"/>
</dbReference>
<evidence type="ECO:0008006" key="4">
    <source>
        <dbReference type="Google" id="ProtNLM"/>
    </source>
</evidence>
<dbReference type="Pfam" id="PF18895">
    <property type="entry name" value="T4SS_pilin"/>
    <property type="match status" value="1"/>
</dbReference>
<reference evidence="3" key="1">
    <citation type="submission" date="2016-10" db="EMBL/GenBank/DDBJ databases">
        <authorList>
            <person name="Varghese N."/>
            <person name="Submissions S."/>
        </authorList>
    </citation>
    <scope>NUCLEOTIDE SEQUENCE [LARGE SCALE GENOMIC DNA]</scope>
    <source>
        <strain evidence="3">DSM 43163</strain>
    </source>
</reference>
<keyword evidence="1" id="KW-0472">Membrane</keyword>
<evidence type="ECO:0000313" key="3">
    <source>
        <dbReference type="Proteomes" id="UP000236723"/>
    </source>
</evidence>
<dbReference type="InterPro" id="IPR043993">
    <property type="entry name" value="T4SS_pilin"/>
</dbReference>
<evidence type="ECO:0000256" key="1">
    <source>
        <dbReference type="SAM" id="Phobius"/>
    </source>
</evidence>
<keyword evidence="1" id="KW-0812">Transmembrane</keyword>
<proteinExistence type="predicted"/>
<feature type="transmembrane region" description="Helical" evidence="1">
    <location>
        <begin position="66"/>
        <end position="88"/>
    </location>
</feature>
<dbReference type="AlphaFoldDB" id="A0A1H5YRM3"/>
<gene>
    <name evidence="2" type="ORF">SAMN04489712_104148</name>
</gene>